<dbReference type="InterPro" id="IPR003660">
    <property type="entry name" value="HAMP_dom"/>
</dbReference>
<keyword evidence="3" id="KW-0145">Chemotaxis</keyword>
<organism evidence="13 14">
    <name type="scientific">Neomoorella humiferrea</name>
    <dbReference type="NCBI Taxonomy" id="676965"/>
    <lineage>
        <taxon>Bacteria</taxon>
        <taxon>Bacillati</taxon>
        <taxon>Bacillota</taxon>
        <taxon>Clostridia</taxon>
        <taxon>Neomoorellales</taxon>
        <taxon>Neomoorellaceae</taxon>
        <taxon>Neomoorella</taxon>
    </lineage>
</organism>
<feature type="domain" description="HAMP" evidence="12">
    <location>
        <begin position="329"/>
        <end position="384"/>
    </location>
</feature>
<comment type="caution">
    <text evidence="13">The sequence shown here is derived from an EMBL/GenBank/DDBJ whole genome shotgun (WGS) entry which is preliminary data.</text>
</comment>
<accession>A0A2T0AVR8</accession>
<evidence type="ECO:0000256" key="6">
    <source>
        <dbReference type="ARBA" id="ARBA00023136"/>
    </source>
</evidence>
<evidence type="ECO:0000256" key="2">
    <source>
        <dbReference type="ARBA" id="ARBA00022475"/>
    </source>
</evidence>
<dbReference type="PROSITE" id="PS50111">
    <property type="entry name" value="CHEMOTAXIS_TRANSDUC_2"/>
    <property type="match status" value="1"/>
</dbReference>
<dbReference type="InterPro" id="IPR033479">
    <property type="entry name" value="dCache_1"/>
</dbReference>
<dbReference type="Gene3D" id="3.30.450.20">
    <property type="entry name" value="PAS domain"/>
    <property type="match status" value="1"/>
</dbReference>
<gene>
    <name evidence="13" type="primary">mcpB_2</name>
    <name evidence="13" type="ORF">MOHU_07440</name>
</gene>
<dbReference type="SMART" id="SM00304">
    <property type="entry name" value="HAMP"/>
    <property type="match status" value="2"/>
</dbReference>
<keyword evidence="14" id="KW-1185">Reference proteome</keyword>
<evidence type="ECO:0000256" key="7">
    <source>
        <dbReference type="ARBA" id="ARBA00023224"/>
    </source>
</evidence>
<feature type="domain" description="Methyl-accepting transducer" evidence="11">
    <location>
        <begin position="403"/>
        <end position="660"/>
    </location>
</feature>
<reference evidence="13 14" key="1">
    <citation type="submission" date="2018-03" db="EMBL/GenBank/DDBJ databases">
        <title>Genome sequence of Moorella humiferrea DSM 23265.</title>
        <authorList>
            <person name="Poehlein A."/>
            <person name="Daniel R."/>
        </authorList>
    </citation>
    <scope>NUCLEOTIDE SEQUENCE [LARGE SCALE GENOMIC DNA]</scope>
    <source>
        <strain evidence="13 14">DSM 23265</strain>
    </source>
</reference>
<dbReference type="Pfam" id="PF00672">
    <property type="entry name" value="HAMP"/>
    <property type="match status" value="1"/>
</dbReference>
<keyword evidence="4 10" id="KW-0812">Transmembrane</keyword>
<dbReference type="Gene3D" id="6.10.340.10">
    <property type="match status" value="1"/>
</dbReference>
<name>A0A2T0AVR8_9FIRM</name>
<comment type="similarity">
    <text evidence="8">Belongs to the methyl-accepting chemotaxis (MCP) protein family.</text>
</comment>
<dbReference type="CDD" id="cd12914">
    <property type="entry name" value="PDC1_DGC_like"/>
    <property type="match status" value="1"/>
</dbReference>
<dbReference type="PANTHER" id="PTHR32089:SF112">
    <property type="entry name" value="LYSOZYME-LIKE PROTEIN-RELATED"/>
    <property type="match status" value="1"/>
</dbReference>
<feature type="transmembrane region" description="Helical" evidence="10">
    <location>
        <begin position="307"/>
        <end position="328"/>
    </location>
</feature>
<feature type="transmembrane region" description="Helical" evidence="10">
    <location>
        <begin position="20"/>
        <end position="42"/>
    </location>
</feature>
<proteinExistence type="inferred from homology"/>
<dbReference type="GO" id="GO:0007165">
    <property type="term" value="P:signal transduction"/>
    <property type="evidence" value="ECO:0007669"/>
    <property type="project" value="UniProtKB-KW"/>
</dbReference>
<dbReference type="EMBL" id="PVXM01000007">
    <property type="protein sequence ID" value="PRR74763.1"/>
    <property type="molecule type" value="Genomic_DNA"/>
</dbReference>
<dbReference type="CDD" id="cd12912">
    <property type="entry name" value="PDC2_MCP_like"/>
    <property type="match status" value="1"/>
</dbReference>
<evidence type="ECO:0000256" key="9">
    <source>
        <dbReference type="PROSITE-ProRule" id="PRU00284"/>
    </source>
</evidence>
<evidence type="ECO:0000313" key="13">
    <source>
        <dbReference type="EMBL" id="PRR74763.1"/>
    </source>
</evidence>
<keyword evidence="5 10" id="KW-1133">Transmembrane helix</keyword>
<evidence type="ECO:0000259" key="11">
    <source>
        <dbReference type="PROSITE" id="PS50111"/>
    </source>
</evidence>
<evidence type="ECO:0000256" key="8">
    <source>
        <dbReference type="ARBA" id="ARBA00029447"/>
    </source>
</evidence>
<dbReference type="GO" id="GO:0006935">
    <property type="term" value="P:chemotaxis"/>
    <property type="evidence" value="ECO:0007669"/>
    <property type="project" value="UniProtKB-KW"/>
</dbReference>
<dbReference type="Proteomes" id="UP000238415">
    <property type="component" value="Unassembled WGS sequence"/>
</dbReference>
<keyword evidence="7 9" id="KW-0807">Transducer</keyword>
<evidence type="ECO:0000256" key="5">
    <source>
        <dbReference type="ARBA" id="ARBA00022989"/>
    </source>
</evidence>
<sequence>MPLGENDHFKLMKGKSTGSLRIRMTLFFGAIVLVGCLVLTLVSQNRASLTLDAAAREAMEKIIEQAAATVNSRVQARMYVVETMANMEIIRGRVGEREATLEDKLKALQQELKATEGMGFRRFGIADKEGNAFYTDGSKANIADREHFRAALEGKTFVSSTIVSKIDKSVIFAYTTPIRHYATNEIIGVLIGIVDASQFSQLISDITYGRSGYAFAVDKTGKTIGHKDQEKVAAEENILKASQSDSSLASLAEVIARMAQGEKGVGAYTYQGQKKMVAFAPVSSTGWSLAIAAPEVEVLERTAGLKWYLMTLSLIIIAAALLLTFIMARAITNPIKLAVDELGHLAAGDFTRTVPDRFLKMRDEIGRLMVAVNTLQTNLKPLLAGVKEEAKTLAGSSEGLNAAAEEIAASSGEVAKAVQQVASGASEQAGHLQEILGLVENINSNLEKVYSAVGSVKANTEETSRLAGEGKAELDVLINSIKGVREAFNTVTDKITGLQGAVNQVSEILAVINGIAEQTNLLALNAAIEAARAGEAGRGFAVVAEEVRKLAEQSRASSDKIGELLATITSGTDEVVSTSEEVKGQIMVQLDNVEKTVASFDRILSSVAAVAPMIEETYRQVDGTVQAKDVMLDRIQSISAVAEETSASAEEISASAEELSASTQEIASTAQDVLRIAKRLEEQVERFKV</sequence>
<dbReference type="PANTHER" id="PTHR32089">
    <property type="entry name" value="METHYL-ACCEPTING CHEMOTAXIS PROTEIN MCPB"/>
    <property type="match status" value="1"/>
</dbReference>
<comment type="subcellular location">
    <subcellularLocation>
        <location evidence="1">Cell membrane</location>
        <topology evidence="1">Multi-pass membrane protein</topology>
    </subcellularLocation>
</comment>
<dbReference type="GO" id="GO:0005886">
    <property type="term" value="C:plasma membrane"/>
    <property type="evidence" value="ECO:0007669"/>
    <property type="project" value="UniProtKB-SubCell"/>
</dbReference>
<evidence type="ECO:0000256" key="4">
    <source>
        <dbReference type="ARBA" id="ARBA00022692"/>
    </source>
</evidence>
<dbReference type="Pfam" id="PF02743">
    <property type="entry name" value="dCache_1"/>
    <property type="match status" value="1"/>
</dbReference>
<evidence type="ECO:0000256" key="1">
    <source>
        <dbReference type="ARBA" id="ARBA00004651"/>
    </source>
</evidence>
<keyword evidence="6 10" id="KW-0472">Membrane</keyword>
<evidence type="ECO:0000313" key="14">
    <source>
        <dbReference type="Proteomes" id="UP000238415"/>
    </source>
</evidence>
<evidence type="ECO:0000256" key="10">
    <source>
        <dbReference type="SAM" id="Phobius"/>
    </source>
</evidence>
<dbReference type="SMART" id="SM00283">
    <property type="entry name" value="MA"/>
    <property type="match status" value="1"/>
</dbReference>
<keyword evidence="2" id="KW-1003">Cell membrane</keyword>
<dbReference type="Gene3D" id="1.10.287.950">
    <property type="entry name" value="Methyl-accepting chemotaxis protein"/>
    <property type="match status" value="1"/>
</dbReference>
<dbReference type="CDD" id="cd06225">
    <property type="entry name" value="HAMP"/>
    <property type="match status" value="1"/>
</dbReference>
<dbReference type="CDD" id="cd11386">
    <property type="entry name" value="MCP_signal"/>
    <property type="match status" value="1"/>
</dbReference>
<dbReference type="InterPro" id="IPR004089">
    <property type="entry name" value="MCPsignal_dom"/>
</dbReference>
<protein>
    <submittedName>
        <fullName evidence="13">Methyl-accepting chemotaxis protein McpB</fullName>
    </submittedName>
</protein>
<evidence type="ECO:0000256" key="3">
    <source>
        <dbReference type="ARBA" id="ARBA00022500"/>
    </source>
</evidence>
<dbReference type="Pfam" id="PF00015">
    <property type="entry name" value="MCPsignal"/>
    <property type="match status" value="1"/>
</dbReference>
<dbReference type="SUPFAM" id="SSF58104">
    <property type="entry name" value="Methyl-accepting chemotaxis protein (MCP) signaling domain"/>
    <property type="match status" value="1"/>
</dbReference>
<dbReference type="AlphaFoldDB" id="A0A2T0AVR8"/>
<evidence type="ECO:0000259" key="12">
    <source>
        <dbReference type="PROSITE" id="PS50885"/>
    </source>
</evidence>
<dbReference type="PROSITE" id="PS50885">
    <property type="entry name" value="HAMP"/>
    <property type="match status" value="1"/>
</dbReference>